<keyword evidence="8" id="KW-1185">Reference proteome</keyword>
<evidence type="ECO:0000256" key="1">
    <source>
        <dbReference type="ARBA" id="ARBA00005384"/>
    </source>
</evidence>
<evidence type="ECO:0000313" key="8">
    <source>
        <dbReference type="Proteomes" id="UP000198828"/>
    </source>
</evidence>
<evidence type="ECO:0000256" key="5">
    <source>
        <dbReference type="ARBA" id="ARBA00023163"/>
    </source>
</evidence>
<keyword evidence="5" id="KW-0804">Transcription</keyword>
<dbReference type="InterPro" id="IPR015421">
    <property type="entry name" value="PyrdxlP-dep_Trfase_major"/>
</dbReference>
<evidence type="ECO:0000256" key="4">
    <source>
        <dbReference type="ARBA" id="ARBA00023125"/>
    </source>
</evidence>
<dbReference type="CDD" id="cd00609">
    <property type="entry name" value="AAT_like"/>
    <property type="match status" value="1"/>
</dbReference>
<accession>A0A1H3CGH5</accession>
<dbReference type="InterPro" id="IPR051446">
    <property type="entry name" value="HTH_trans_reg/aminotransferase"/>
</dbReference>
<dbReference type="RefSeq" id="WP_093754164.1">
    <property type="nucleotide sequence ID" value="NZ_BSYN01000013.1"/>
</dbReference>
<dbReference type="PANTHER" id="PTHR46577:SF1">
    <property type="entry name" value="HTH-TYPE TRANSCRIPTIONAL REGULATORY PROTEIN GABR"/>
    <property type="match status" value="1"/>
</dbReference>
<protein>
    <submittedName>
        <fullName evidence="7">DNA-binding transcriptional regulator, MocR family, contains an aminotransferase domain</fullName>
    </submittedName>
</protein>
<comment type="similarity">
    <text evidence="1">In the C-terminal section; belongs to the class-I pyridoxal-phosphate-dependent aminotransferase family.</text>
</comment>
<dbReference type="PANTHER" id="PTHR46577">
    <property type="entry name" value="HTH-TYPE TRANSCRIPTIONAL REGULATORY PROTEIN GABR"/>
    <property type="match status" value="1"/>
</dbReference>
<evidence type="ECO:0000256" key="3">
    <source>
        <dbReference type="ARBA" id="ARBA00023015"/>
    </source>
</evidence>
<keyword evidence="2" id="KW-0663">Pyridoxal phosphate</keyword>
<dbReference type="InterPro" id="IPR000524">
    <property type="entry name" value="Tscrpt_reg_HTH_GntR"/>
</dbReference>
<dbReference type="CDD" id="cd07377">
    <property type="entry name" value="WHTH_GntR"/>
    <property type="match status" value="1"/>
</dbReference>
<organism evidence="7 8">
    <name type="scientific">Tepidimicrobium xylanilyticum</name>
    <dbReference type="NCBI Taxonomy" id="1123352"/>
    <lineage>
        <taxon>Bacteria</taxon>
        <taxon>Bacillati</taxon>
        <taxon>Bacillota</taxon>
        <taxon>Tissierellia</taxon>
        <taxon>Tissierellales</taxon>
        <taxon>Tepidimicrobiaceae</taxon>
        <taxon>Tepidimicrobium</taxon>
    </lineage>
</organism>
<dbReference type="AlphaFoldDB" id="A0A1H3CGH5"/>
<dbReference type="GO" id="GO:0003677">
    <property type="term" value="F:DNA binding"/>
    <property type="evidence" value="ECO:0007669"/>
    <property type="project" value="UniProtKB-KW"/>
</dbReference>
<keyword evidence="3" id="KW-0805">Transcription regulation</keyword>
<dbReference type="GO" id="GO:0008483">
    <property type="term" value="F:transaminase activity"/>
    <property type="evidence" value="ECO:0007669"/>
    <property type="project" value="UniProtKB-KW"/>
</dbReference>
<dbReference type="OrthoDB" id="9808770at2"/>
<dbReference type="Gene3D" id="3.40.640.10">
    <property type="entry name" value="Type I PLP-dependent aspartate aminotransferase-like (Major domain)"/>
    <property type="match status" value="1"/>
</dbReference>
<evidence type="ECO:0000313" key="7">
    <source>
        <dbReference type="EMBL" id="SDX53215.1"/>
    </source>
</evidence>
<dbReference type="Gene3D" id="3.90.1150.10">
    <property type="entry name" value="Aspartate Aminotransferase, domain 1"/>
    <property type="match status" value="1"/>
</dbReference>
<dbReference type="PROSITE" id="PS50949">
    <property type="entry name" value="HTH_GNTR"/>
    <property type="match status" value="1"/>
</dbReference>
<dbReference type="Proteomes" id="UP000198828">
    <property type="component" value="Unassembled WGS sequence"/>
</dbReference>
<reference evidence="7 8" key="1">
    <citation type="submission" date="2016-10" db="EMBL/GenBank/DDBJ databases">
        <authorList>
            <person name="de Groot N.N."/>
        </authorList>
    </citation>
    <scope>NUCLEOTIDE SEQUENCE [LARGE SCALE GENOMIC DNA]</scope>
    <source>
        <strain evidence="7 8">DSM 23310</strain>
    </source>
</reference>
<dbReference type="EMBL" id="FNNG01000012">
    <property type="protein sequence ID" value="SDX53215.1"/>
    <property type="molecule type" value="Genomic_DNA"/>
</dbReference>
<keyword evidence="4 7" id="KW-0238">DNA-binding</keyword>
<evidence type="ECO:0000256" key="2">
    <source>
        <dbReference type="ARBA" id="ARBA00022898"/>
    </source>
</evidence>
<dbReference type="SUPFAM" id="SSF46785">
    <property type="entry name" value="Winged helix' DNA-binding domain"/>
    <property type="match status" value="1"/>
</dbReference>
<feature type="domain" description="HTH gntR-type" evidence="6">
    <location>
        <begin position="9"/>
        <end position="77"/>
    </location>
</feature>
<dbReference type="InterPro" id="IPR015422">
    <property type="entry name" value="PyrdxlP-dep_Trfase_small"/>
</dbReference>
<proteinExistence type="inferred from homology"/>
<evidence type="ECO:0000259" key="6">
    <source>
        <dbReference type="PROSITE" id="PS50949"/>
    </source>
</evidence>
<keyword evidence="7" id="KW-0032">Aminotransferase</keyword>
<name>A0A1H3CGH5_9FIRM</name>
<dbReference type="SMART" id="SM00345">
    <property type="entry name" value="HTH_GNTR"/>
    <property type="match status" value="1"/>
</dbReference>
<dbReference type="InterPro" id="IPR015424">
    <property type="entry name" value="PyrdxlP-dep_Trfase"/>
</dbReference>
<dbReference type="InterPro" id="IPR004839">
    <property type="entry name" value="Aminotransferase_I/II_large"/>
</dbReference>
<keyword evidence="7" id="KW-0808">Transferase</keyword>
<dbReference type="GO" id="GO:0030170">
    <property type="term" value="F:pyridoxal phosphate binding"/>
    <property type="evidence" value="ECO:0007669"/>
    <property type="project" value="InterPro"/>
</dbReference>
<dbReference type="InterPro" id="IPR036388">
    <property type="entry name" value="WH-like_DNA-bd_sf"/>
</dbReference>
<gene>
    <name evidence="7" type="ORF">SAMN05660923_02489</name>
</gene>
<dbReference type="Pfam" id="PF00392">
    <property type="entry name" value="GntR"/>
    <property type="match status" value="1"/>
</dbReference>
<dbReference type="InterPro" id="IPR036390">
    <property type="entry name" value="WH_DNA-bd_sf"/>
</dbReference>
<dbReference type="Gene3D" id="1.10.10.10">
    <property type="entry name" value="Winged helix-like DNA-binding domain superfamily/Winged helix DNA-binding domain"/>
    <property type="match status" value="1"/>
</dbReference>
<dbReference type="SUPFAM" id="SSF53383">
    <property type="entry name" value="PLP-dependent transferases"/>
    <property type="match status" value="1"/>
</dbReference>
<dbReference type="GO" id="GO:0003700">
    <property type="term" value="F:DNA-binding transcription factor activity"/>
    <property type="evidence" value="ECO:0007669"/>
    <property type="project" value="InterPro"/>
</dbReference>
<sequence length="481" mass="55467">MLIDKNLSTPLYIQLYENMRKLIENGSFKEGEKLPSIRSLANKLEVNNITVVNAYKLLEQEGYVFSVKGSGTYVRKISYALDPTFLENGDIEMMIDGVLPLSKNSINFASVSPTPEIFPIKEFKQALIEVLDRDKGMAFVYPEINGYEPFRESITYFLEENYDIKIDKDQIQVISGGQQGIDIITKALISQGDHIFVENPTYSGAISAFKSRGAKIIGIPIEEDGLNLDVFNEYINKYNPKFLYMMTNYQSPTTYSYSEEKKKKLLELSEKYGFYIIEDDFLTDLNYNAEEKTPLKSLDNLDQVIYIKSFSKIFMPGVRIGFMTVPRRLFKGIIRAKHTTDISSSGFLQRAFDLYLRKGYWKDHIKTIKKVYSEKYNTMVEELEKLNQYGIEFFQPYGGLSIWIKLPKDIDSVELYNECEENNVAIVPGKIFFIDDGVYSNYIRLSFGAVASEEIIHGIKVMENIIRKKYKVDNNKYLPFV</sequence>
<dbReference type="Pfam" id="PF00155">
    <property type="entry name" value="Aminotran_1_2"/>
    <property type="match status" value="1"/>
</dbReference>